<organism evidence="1 2">
    <name type="scientific">Canavalia gladiata</name>
    <name type="common">Sword bean</name>
    <name type="synonym">Dolichos gladiatus</name>
    <dbReference type="NCBI Taxonomy" id="3824"/>
    <lineage>
        <taxon>Eukaryota</taxon>
        <taxon>Viridiplantae</taxon>
        <taxon>Streptophyta</taxon>
        <taxon>Embryophyta</taxon>
        <taxon>Tracheophyta</taxon>
        <taxon>Spermatophyta</taxon>
        <taxon>Magnoliopsida</taxon>
        <taxon>eudicotyledons</taxon>
        <taxon>Gunneridae</taxon>
        <taxon>Pentapetalae</taxon>
        <taxon>rosids</taxon>
        <taxon>fabids</taxon>
        <taxon>Fabales</taxon>
        <taxon>Fabaceae</taxon>
        <taxon>Papilionoideae</taxon>
        <taxon>50 kb inversion clade</taxon>
        <taxon>NPAAA clade</taxon>
        <taxon>indigoferoid/millettioid clade</taxon>
        <taxon>Phaseoleae</taxon>
        <taxon>Canavalia</taxon>
    </lineage>
</organism>
<sequence length="70" mass="8091">MAPHTLSLSFSLFSTQQSVPQSQYYLAIINFFPFIQTPKIKKEKAKANHNYLQQHFTSRVSHIHTPSLDT</sequence>
<keyword evidence="2" id="KW-1185">Reference proteome</keyword>
<proteinExistence type="predicted"/>
<evidence type="ECO:0000313" key="1">
    <source>
        <dbReference type="EMBL" id="KAK7340461.1"/>
    </source>
</evidence>
<dbReference type="Proteomes" id="UP001367508">
    <property type="component" value="Unassembled WGS sequence"/>
</dbReference>
<reference evidence="1 2" key="1">
    <citation type="submission" date="2024-01" db="EMBL/GenBank/DDBJ databases">
        <title>The genomes of 5 underutilized Papilionoideae crops provide insights into root nodulation and disease resistanc.</title>
        <authorList>
            <person name="Jiang F."/>
        </authorList>
    </citation>
    <scope>NUCLEOTIDE SEQUENCE [LARGE SCALE GENOMIC DNA]</scope>
    <source>
        <strain evidence="1">LVBAO_FW01</strain>
        <tissue evidence="1">Leaves</tissue>
    </source>
</reference>
<protein>
    <submittedName>
        <fullName evidence="1">Uncharacterized protein</fullName>
    </submittedName>
</protein>
<dbReference type="EMBL" id="JAYMYQ010000004">
    <property type="protein sequence ID" value="KAK7340461.1"/>
    <property type="molecule type" value="Genomic_DNA"/>
</dbReference>
<name>A0AAN9QN52_CANGL</name>
<gene>
    <name evidence="1" type="ORF">VNO77_21164</name>
</gene>
<evidence type="ECO:0000313" key="2">
    <source>
        <dbReference type="Proteomes" id="UP001367508"/>
    </source>
</evidence>
<dbReference type="AlphaFoldDB" id="A0AAN9QN52"/>
<accession>A0AAN9QN52</accession>
<comment type="caution">
    <text evidence="1">The sequence shown here is derived from an EMBL/GenBank/DDBJ whole genome shotgun (WGS) entry which is preliminary data.</text>
</comment>